<dbReference type="Proteomes" id="UP000186817">
    <property type="component" value="Unassembled WGS sequence"/>
</dbReference>
<evidence type="ECO:0000256" key="1">
    <source>
        <dbReference type="SAM" id="MobiDB-lite"/>
    </source>
</evidence>
<keyword evidence="3" id="KW-1185">Reference proteome</keyword>
<dbReference type="EMBL" id="LSRX01000288">
    <property type="protein sequence ID" value="OLQ01566.1"/>
    <property type="molecule type" value="Genomic_DNA"/>
</dbReference>
<organism evidence="2 3">
    <name type="scientific">Symbiodinium microadriaticum</name>
    <name type="common">Dinoflagellate</name>
    <name type="synonym">Zooxanthella microadriatica</name>
    <dbReference type="NCBI Taxonomy" id="2951"/>
    <lineage>
        <taxon>Eukaryota</taxon>
        <taxon>Sar</taxon>
        <taxon>Alveolata</taxon>
        <taxon>Dinophyceae</taxon>
        <taxon>Suessiales</taxon>
        <taxon>Symbiodiniaceae</taxon>
        <taxon>Symbiodinium</taxon>
    </lineage>
</organism>
<comment type="caution">
    <text evidence="2">The sequence shown here is derived from an EMBL/GenBank/DDBJ whole genome shotgun (WGS) entry which is preliminary data.</text>
</comment>
<evidence type="ECO:0000313" key="2">
    <source>
        <dbReference type="EMBL" id="OLQ01566.1"/>
    </source>
</evidence>
<evidence type="ECO:0000313" key="3">
    <source>
        <dbReference type="Proteomes" id="UP000186817"/>
    </source>
</evidence>
<protein>
    <submittedName>
        <fullName evidence="2">Uncharacterized protein</fullName>
    </submittedName>
</protein>
<feature type="region of interest" description="Disordered" evidence="1">
    <location>
        <begin position="54"/>
        <end position="93"/>
    </location>
</feature>
<gene>
    <name evidence="2" type="ORF">AK812_SmicGene15672</name>
</gene>
<accession>A0A1Q9E2B4</accession>
<sequence length="123" mass="12817">MPSVPTGSYGGASSRALAGPLAAANRRELPAHVREDFVQLRRLTGNVALPSQREFQQRRGDGALCSDSEQPCPLPGKQPEPVGRLCAEPAPHLNTDDHEAAAASAHQLGVGLVAFASRGGIDS</sequence>
<dbReference type="AlphaFoldDB" id="A0A1Q9E2B4"/>
<name>A0A1Q9E2B4_SYMMI</name>
<reference evidence="2 3" key="1">
    <citation type="submission" date="2016-02" db="EMBL/GenBank/DDBJ databases">
        <title>Genome analysis of coral dinoflagellate symbionts highlights evolutionary adaptations to a symbiotic lifestyle.</title>
        <authorList>
            <person name="Aranda M."/>
            <person name="Li Y."/>
            <person name="Liew Y.J."/>
            <person name="Baumgarten S."/>
            <person name="Simakov O."/>
            <person name="Wilson M."/>
            <person name="Piel J."/>
            <person name="Ashoor H."/>
            <person name="Bougouffa S."/>
            <person name="Bajic V.B."/>
            <person name="Ryu T."/>
            <person name="Ravasi T."/>
            <person name="Bayer T."/>
            <person name="Micklem G."/>
            <person name="Kim H."/>
            <person name="Bhak J."/>
            <person name="Lajeunesse T.C."/>
            <person name="Voolstra C.R."/>
        </authorList>
    </citation>
    <scope>NUCLEOTIDE SEQUENCE [LARGE SCALE GENOMIC DNA]</scope>
    <source>
        <strain evidence="2 3">CCMP2467</strain>
    </source>
</reference>
<proteinExistence type="predicted"/>